<feature type="transmembrane region" description="Helical" evidence="7">
    <location>
        <begin position="197"/>
        <end position="221"/>
    </location>
</feature>
<comment type="subcellular location">
    <subcellularLocation>
        <location evidence="1 7">Cell membrane</location>
        <topology evidence="1 7">Multi-pass membrane protein</topology>
    </subcellularLocation>
</comment>
<dbReference type="InterPro" id="IPR050901">
    <property type="entry name" value="BP-dep_ABC_trans_perm"/>
</dbReference>
<keyword evidence="2 7" id="KW-0813">Transport</keyword>
<feature type="transmembrane region" description="Helical" evidence="7">
    <location>
        <begin position="241"/>
        <end position="262"/>
    </location>
</feature>
<feature type="transmembrane region" description="Helical" evidence="7">
    <location>
        <begin position="109"/>
        <end position="131"/>
    </location>
</feature>
<dbReference type="SUPFAM" id="SSF161098">
    <property type="entry name" value="MetI-like"/>
    <property type="match status" value="1"/>
</dbReference>
<organism evidence="9 10">
    <name type="scientific">Asanoa iriomotensis</name>
    <dbReference type="NCBI Taxonomy" id="234613"/>
    <lineage>
        <taxon>Bacteria</taxon>
        <taxon>Bacillati</taxon>
        <taxon>Actinomycetota</taxon>
        <taxon>Actinomycetes</taxon>
        <taxon>Micromonosporales</taxon>
        <taxon>Micromonosporaceae</taxon>
        <taxon>Asanoa</taxon>
    </lineage>
</organism>
<dbReference type="PROSITE" id="PS50928">
    <property type="entry name" value="ABC_TM1"/>
    <property type="match status" value="1"/>
</dbReference>
<evidence type="ECO:0000313" key="9">
    <source>
        <dbReference type="EMBL" id="GIF55735.1"/>
    </source>
</evidence>
<gene>
    <name evidence="9" type="ORF">Air01nite_18300</name>
</gene>
<comment type="similarity">
    <text evidence="7">Belongs to the binding-protein-dependent transport system permease family.</text>
</comment>
<dbReference type="Proteomes" id="UP000624325">
    <property type="component" value="Unassembled WGS sequence"/>
</dbReference>
<dbReference type="InterPro" id="IPR035906">
    <property type="entry name" value="MetI-like_sf"/>
</dbReference>
<name>A0ABQ4C0B3_9ACTN</name>
<dbReference type="RefSeq" id="WP_203701540.1">
    <property type="nucleotide sequence ID" value="NZ_BAAALU010000010.1"/>
</dbReference>
<evidence type="ECO:0000259" key="8">
    <source>
        <dbReference type="PROSITE" id="PS50928"/>
    </source>
</evidence>
<comment type="caution">
    <text evidence="9">The sequence shown here is derived from an EMBL/GenBank/DDBJ whole genome shotgun (WGS) entry which is preliminary data.</text>
</comment>
<proteinExistence type="inferred from homology"/>
<evidence type="ECO:0000256" key="3">
    <source>
        <dbReference type="ARBA" id="ARBA00022475"/>
    </source>
</evidence>
<evidence type="ECO:0000256" key="2">
    <source>
        <dbReference type="ARBA" id="ARBA00022448"/>
    </source>
</evidence>
<evidence type="ECO:0000256" key="6">
    <source>
        <dbReference type="ARBA" id="ARBA00023136"/>
    </source>
</evidence>
<feature type="transmembrane region" description="Helical" evidence="7">
    <location>
        <begin position="67"/>
        <end position="97"/>
    </location>
</feature>
<keyword evidence="4 7" id="KW-0812">Transmembrane</keyword>
<keyword evidence="6 7" id="KW-0472">Membrane</keyword>
<keyword evidence="3" id="KW-1003">Cell membrane</keyword>
<dbReference type="EMBL" id="BONC01000009">
    <property type="protein sequence ID" value="GIF55735.1"/>
    <property type="molecule type" value="Genomic_DNA"/>
</dbReference>
<reference evidence="9 10" key="1">
    <citation type="submission" date="2021-01" db="EMBL/GenBank/DDBJ databases">
        <title>Whole genome shotgun sequence of Asanoa iriomotensis NBRC 100142.</title>
        <authorList>
            <person name="Komaki H."/>
            <person name="Tamura T."/>
        </authorList>
    </citation>
    <scope>NUCLEOTIDE SEQUENCE [LARGE SCALE GENOMIC DNA]</scope>
    <source>
        <strain evidence="9 10">NBRC 100142</strain>
    </source>
</reference>
<evidence type="ECO:0000256" key="5">
    <source>
        <dbReference type="ARBA" id="ARBA00022989"/>
    </source>
</evidence>
<dbReference type="Gene3D" id="1.10.3720.10">
    <property type="entry name" value="MetI-like"/>
    <property type="match status" value="1"/>
</dbReference>
<protein>
    <submittedName>
        <fullName evidence="9">ABC transporter permease</fullName>
    </submittedName>
</protein>
<feature type="transmembrane region" description="Helical" evidence="7">
    <location>
        <begin position="137"/>
        <end position="158"/>
    </location>
</feature>
<dbReference type="Pfam" id="PF00528">
    <property type="entry name" value="BPD_transp_1"/>
    <property type="match status" value="1"/>
</dbReference>
<feature type="domain" description="ABC transmembrane type-1" evidence="8">
    <location>
        <begin position="72"/>
        <end position="263"/>
    </location>
</feature>
<evidence type="ECO:0000256" key="4">
    <source>
        <dbReference type="ARBA" id="ARBA00022692"/>
    </source>
</evidence>
<sequence>MSRVRTPRPATFVKGIVLVVILAWVLLPIYFLFAVALTPTGTTLDGFSVPDVLTFENFMSVLNGINVIWPALVNSVIVTVAATVIALLFAVPAAYALSHLKHKRVGRGLYMSTFVLRGVPPVALVLPYYVIFSKAQLINTMPGVIVALVPLALPYCIWTMRVFFDAVPPQVEEAAGVDGAGVWRTFRSVVLPIARPGIAATGILAALLVFVDYIVVATLAGPATMTFPVYVTTFQQDYLSLVGPLAAASIVGALPMLLMFGFSQRYMLRLANAGVH</sequence>
<evidence type="ECO:0000313" key="10">
    <source>
        <dbReference type="Proteomes" id="UP000624325"/>
    </source>
</evidence>
<evidence type="ECO:0000256" key="1">
    <source>
        <dbReference type="ARBA" id="ARBA00004651"/>
    </source>
</evidence>
<keyword evidence="5 7" id="KW-1133">Transmembrane helix</keyword>
<dbReference type="CDD" id="cd06261">
    <property type="entry name" value="TM_PBP2"/>
    <property type="match status" value="1"/>
</dbReference>
<accession>A0ABQ4C0B3</accession>
<dbReference type="InterPro" id="IPR000515">
    <property type="entry name" value="MetI-like"/>
</dbReference>
<dbReference type="PANTHER" id="PTHR32243">
    <property type="entry name" value="MALTOSE TRANSPORT SYSTEM PERMEASE-RELATED"/>
    <property type="match status" value="1"/>
</dbReference>
<dbReference type="PANTHER" id="PTHR32243:SF18">
    <property type="entry name" value="INNER MEMBRANE ABC TRANSPORTER PERMEASE PROTEIN YCJP"/>
    <property type="match status" value="1"/>
</dbReference>
<evidence type="ECO:0000256" key="7">
    <source>
        <dbReference type="RuleBase" id="RU363032"/>
    </source>
</evidence>
<keyword evidence="10" id="KW-1185">Reference proteome</keyword>
<feature type="transmembrane region" description="Helical" evidence="7">
    <location>
        <begin position="12"/>
        <end position="37"/>
    </location>
</feature>